<evidence type="ECO:0000256" key="13">
    <source>
        <dbReference type="SAM" id="Phobius"/>
    </source>
</evidence>
<comment type="caution">
    <text evidence="14">The sequence shown here is derived from an EMBL/GenBank/DDBJ whole genome shotgun (WGS) entry which is preliminary data.</text>
</comment>
<evidence type="ECO:0000256" key="3">
    <source>
        <dbReference type="ARBA" id="ARBA00022475"/>
    </source>
</evidence>
<evidence type="ECO:0000256" key="8">
    <source>
        <dbReference type="ARBA" id="ARBA00022989"/>
    </source>
</evidence>
<gene>
    <name evidence="14" type="primary">cdsA_8</name>
    <name evidence="14" type="ORF">SDC9_107515</name>
</gene>
<dbReference type="AlphaFoldDB" id="A0A645BBV7"/>
<keyword evidence="3" id="KW-1003">Cell membrane</keyword>
<evidence type="ECO:0000256" key="11">
    <source>
        <dbReference type="ARBA" id="ARBA00023209"/>
    </source>
</evidence>
<evidence type="ECO:0000313" key="14">
    <source>
        <dbReference type="EMBL" id="MPM60663.1"/>
    </source>
</evidence>
<evidence type="ECO:0000256" key="4">
    <source>
        <dbReference type="ARBA" id="ARBA00022516"/>
    </source>
</evidence>
<protein>
    <submittedName>
        <fullName evidence="14">Phosphatidate cytidylyltransferase</fullName>
        <ecNumber evidence="14">2.7.7.41</ecNumber>
    </submittedName>
</protein>
<dbReference type="PANTHER" id="PTHR46382">
    <property type="entry name" value="PHOSPHATIDATE CYTIDYLYLTRANSFERASE"/>
    <property type="match status" value="1"/>
</dbReference>
<keyword evidence="9" id="KW-0443">Lipid metabolism</keyword>
<keyword evidence="10 13" id="KW-0472">Membrane</keyword>
<keyword evidence="4" id="KW-0444">Lipid biosynthesis</keyword>
<keyword evidence="12" id="KW-1208">Phospholipid metabolism</keyword>
<comment type="similarity">
    <text evidence="2">Belongs to the CDS family.</text>
</comment>
<keyword evidence="8 13" id="KW-1133">Transmembrane helix</keyword>
<proteinExistence type="inferred from homology"/>
<feature type="transmembrane region" description="Helical" evidence="13">
    <location>
        <begin position="169"/>
        <end position="190"/>
    </location>
</feature>
<evidence type="ECO:0000256" key="6">
    <source>
        <dbReference type="ARBA" id="ARBA00022692"/>
    </source>
</evidence>
<feature type="transmembrane region" description="Helical" evidence="13">
    <location>
        <begin position="99"/>
        <end position="120"/>
    </location>
</feature>
<accession>A0A645BBV7</accession>
<name>A0A645BBV7_9ZZZZ</name>
<evidence type="ECO:0000256" key="1">
    <source>
        <dbReference type="ARBA" id="ARBA00004651"/>
    </source>
</evidence>
<sequence length="264" mass="29833">MNSRYIGALIISPFIIFLFIGGMFLKYLVLILSLCGMYEFYKVSKEKNINPISWIGYVICIIYYLYPNNMDFDSLFFIIIFGVLISLCIPVLNKSHNFIDISVTFLGFLYIGVFFSFIVMTNNKEYGNLFVWFIFISSWVCDTAAYYSGKFFGKRKLCPEVSPKKTVEGSIGGFLGSTIACGVFGMFVISKGVNVPLVHFFLLGALCGIITQFGDLTASSIKRYVGVKDYSNLIPGHGGILDRFDSILFASLVVYYYITFIMRL</sequence>
<dbReference type="EMBL" id="VSSQ01017915">
    <property type="protein sequence ID" value="MPM60663.1"/>
    <property type="molecule type" value="Genomic_DNA"/>
</dbReference>
<dbReference type="GO" id="GO:0004605">
    <property type="term" value="F:phosphatidate cytidylyltransferase activity"/>
    <property type="evidence" value="ECO:0007669"/>
    <property type="project" value="UniProtKB-EC"/>
</dbReference>
<feature type="transmembrane region" description="Helical" evidence="13">
    <location>
        <begin position="196"/>
        <end position="219"/>
    </location>
</feature>
<keyword evidence="7 14" id="KW-0548">Nucleotidyltransferase</keyword>
<keyword evidence="11" id="KW-0594">Phospholipid biosynthesis</keyword>
<comment type="subcellular location">
    <subcellularLocation>
        <location evidence="1">Cell membrane</location>
        <topology evidence="1">Multi-pass membrane protein</topology>
    </subcellularLocation>
</comment>
<feature type="transmembrane region" description="Helical" evidence="13">
    <location>
        <begin position="49"/>
        <end position="66"/>
    </location>
</feature>
<evidence type="ECO:0000256" key="10">
    <source>
        <dbReference type="ARBA" id="ARBA00023136"/>
    </source>
</evidence>
<dbReference type="InterPro" id="IPR000374">
    <property type="entry name" value="PC_trans"/>
</dbReference>
<evidence type="ECO:0000256" key="2">
    <source>
        <dbReference type="ARBA" id="ARBA00010185"/>
    </source>
</evidence>
<feature type="transmembrane region" description="Helical" evidence="13">
    <location>
        <begin position="126"/>
        <end position="148"/>
    </location>
</feature>
<evidence type="ECO:0000256" key="7">
    <source>
        <dbReference type="ARBA" id="ARBA00022695"/>
    </source>
</evidence>
<dbReference type="EC" id="2.7.7.41" evidence="14"/>
<dbReference type="GO" id="GO:0016024">
    <property type="term" value="P:CDP-diacylglycerol biosynthetic process"/>
    <property type="evidence" value="ECO:0007669"/>
    <property type="project" value="TreeGrafter"/>
</dbReference>
<keyword evidence="6 13" id="KW-0812">Transmembrane</keyword>
<dbReference type="GO" id="GO:0005886">
    <property type="term" value="C:plasma membrane"/>
    <property type="evidence" value="ECO:0007669"/>
    <property type="project" value="UniProtKB-SubCell"/>
</dbReference>
<keyword evidence="5 14" id="KW-0808">Transferase</keyword>
<evidence type="ECO:0000256" key="12">
    <source>
        <dbReference type="ARBA" id="ARBA00023264"/>
    </source>
</evidence>
<dbReference type="Pfam" id="PF01148">
    <property type="entry name" value="CTP_transf_1"/>
    <property type="match status" value="1"/>
</dbReference>
<organism evidence="14">
    <name type="scientific">bioreactor metagenome</name>
    <dbReference type="NCBI Taxonomy" id="1076179"/>
    <lineage>
        <taxon>unclassified sequences</taxon>
        <taxon>metagenomes</taxon>
        <taxon>ecological metagenomes</taxon>
    </lineage>
</organism>
<feature type="transmembrane region" description="Helical" evidence="13">
    <location>
        <begin position="6"/>
        <end position="29"/>
    </location>
</feature>
<reference evidence="14" key="1">
    <citation type="submission" date="2019-08" db="EMBL/GenBank/DDBJ databases">
        <authorList>
            <person name="Kucharzyk K."/>
            <person name="Murdoch R.W."/>
            <person name="Higgins S."/>
            <person name="Loffler F."/>
        </authorList>
    </citation>
    <scope>NUCLEOTIDE SEQUENCE</scope>
</reference>
<dbReference type="PANTHER" id="PTHR46382:SF1">
    <property type="entry name" value="PHOSPHATIDATE CYTIDYLYLTRANSFERASE"/>
    <property type="match status" value="1"/>
</dbReference>
<dbReference type="PROSITE" id="PS01315">
    <property type="entry name" value="CDS"/>
    <property type="match status" value="1"/>
</dbReference>
<evidence type="ECO:0000256" key="9">
    <source>
        <dbReference type="ARBA" id="ARBA00023098"/>
    </source>
</evidence>
<feature type="transmembrane region" description="Helical" evidence="13">
    <location>
        <begin position="72"/>
        <end position="92"/>
    </location>
</feature>
<feature type="transmembrane region" description="Helical" evidence="13">
    <location>
        <begin position="240"/>
        <end position="258"/>
    </location>
</feature>
<evidence type="ECO:0000256" key="5">
    <source>
        <dbReference type="ARBA" id="ARBA00022679"/>
    </source>
</evidence>